<dbReference type="InterPro" id="IPR050832">
    <property type="entry name" value="Bact_Acetyltransf"/>
</dbReference>
<keyword evidence="1 4" id="KW-0808">Transferase</keyword>
<dbReference type="RefSeq" id="WP_378251627.1">
    <property type="nucleotide sequence ID" value="NZ_JBHSIT010000001.1"/>
</dbReference>
<dbReference type="PROSITE" id="PS51186">
    <property type="entry name" value="GNAT"/>
    <property type="match status" value="1"/>
</dbReference>
<keyword evidence="2 4" id="KW-0012">Acyltransferase</keyword>
<evidence type="ECO:0000256" key="1">
    <source>
        <dbReference type="ARBA" id="ARBA00022679"/>
    </source>
</evidence>
<dbReference type="Proteomes" id="UP001595872">
    <property type="component" value="Unassembled WGS sequence"/>
</dbReference>
<dbReference type="EC" id="2.3.1.-" evidence="4"/>
<sequence>MISLMPVTLDGDELAEIHAVFASNPDYWRYSGDLDPDAVTVEAVEGFVRGELGQDGYEVLAARDEAGALVGYVELLLRHPRDKAPWIGFLVVHGDRRGQGLGRAVAAAAEARLRGRGDSVVWLGVLENNVEAFKFWTALGYAEVDRRPDVAKGRPTIVMRKSLA</sequence>
<proteinExistence type="predicted"/>
<dbReference type="CDD" id="cd04301">
    <property type="entry name" value="NAT_SF"/>
    <property type="match status" value="1"/>
</dbReference>
<accession>A0ABV9TP97</accession>
<dbReference type="InterPro" id="IPR000182">
    <property type="entry name" value="GNAT_dom"/>
</dbReference>
<dbReference type="GO" id="GO:0016746">
    <property type="term" value="F:acyltransferase activity"/>
    <property type="evidence" value="ECO:0007669"/>
    <property type="project" value="UniProtKB-KW"/>
</dbReference>
<dbReference type="Pfam" id="PF00583">
    <property type="entry name" value="Acetyltransf_1"/>
    <property type="match status" value="1"/>
</dbReference>
<comment type="caution">
    <text evidence="4">The sequence shown here is derived from an EMBL/GenBank/DDBJ whole genome shotgun (WGS) entry which is preliminary data.</text>
</comment>
<name>A0ABV9TP97_9ACTN</name>
<keyword evidence="5" id="KW-1185">Reference proteome</keyword>
<evidence type="ECO:0000313" key="5">
    <source>
        <dbReference type="Proteomes" id="UP001595872"/>
    </source>
</evidence>
<reference evidence="5" key="1">
    <citation type="journal article" date="2019" name="Int. J. Syst. Evol. Microbiol.">
        <title>The Global Catalogue of Microorganisms (GCM) 10K type strain sequencing project: providing services to taxonomists for standard genome sequencing and annotation.</title>
        <authorList>
            <consortium name="The Broad Institute Genomics Platform"/>
            <consortium name="The Broad Institute Genome Sequencing Center for Infectious Disease"/>
            <person name="Wu L."/>
            <person name="Ma J."/>
        </authorList>
    </citation>
    <scope>NUCLEOTIDE SEQUENCE [LARGE SCALE GENOMIC DNA]</scope>
    <source>
        <strain evidence="5">KLKA75</strain>
    </source>
</reference>
<dbReference type="PANTHER" id="PTHR43877">
    <property type="entry name" value="AMINOALKYLPHOSPHONATE N-ACETYLTRANSFERASE-RELATED-RELATED"/>
    <property type="match status" value="1"/>
</dbReference>
<dbReference type="EMBL" id="JBHSIT010000001">
    <property type="protein sequence ID" value="MFC4905892.1"/>
    <property type="molecule type" value="Genomic_DNA"/>
</dbReference>
<feature type="domain" description="N-acetyltransferase" evidence="3">
    <location>
        <begin position="2"/>
        <end position="164"/>
    </location>
</feature>
<protein>
    <submittedName>
        <fullName evidence="4">GNAT family N-acetyltransferase</fullName>
        <ecNumber evidence="4">2.3.1.-</ecNumber>
    </submittedName>
</protein>
<dbReference type="InterPro" id="IPR016181">
    <property type="entry name" value="Acyl_CoA_acyltransferase"/>
</dbReference>
<evidence type="ECO:0000259" key="3">
    <source>
        <dbReference type="PROSITE" id="PS51186"/>
    </source>
</evidence>
<evidence type="ECO:0000256" key="2">
    <source>
        <dbReference type="ARBA" id="ARBA00023315"/>
    </source>
</evidence>
<dbReference type="SUPFAM" id="SSF55729">
    <property type="entry name" value="Acyl-CoA N-acyltransferases (Nat)"/>
    <property type="match status" value="1"/>
</dbReference>
<organism evidence="4 5">
    <name type="scientific">Actinomadura gamaensis</name>
    <dbReference type="NCBI Taxonomy" id="1763541"/>
    <lineage>
        <taxon>Bacteria</taxon>
        <taxon>Bacillati</taxon>
        <taxon>Actinomycetota</taxon>
        <taxon>Actinomycetes</taxon>
        <taxon>Streptosporangiales</taxon>
        <taxon>Thermomonosporaceae</taxon>
        <taxon>Actinomadura</taxon>
    </lineage>
</organism>
<evidence type="ECO:0000313" key="4">
    <source>
        <dbReference type="EMBL" id="MFC4905892.1"/>
    </source>
</evidence>
<gene>
    <name evidence="4" type="ORF">ACFPCY_01045</name>
</gene>
<dbReference type="Gene3D" id="3.40.630.30">
    <property type="match status" value="1"/>
</dbReference>